<dbReference type="eggNOG" id="ENOG502QXMQ">
    <property type="taxonomic scope" value="Eukaryota"/>
</dbReference>
<dbReference type="Gene3D" id="1.10.238.10">
    <property type="entry name" value="EF-hand"/>
    <property type="match status" value="1"/>
</dbReference>
<dbReference type="SUPFAM" id="SSF47473">
    <property type="entry name" value="EF-hand"/>
    <property type="match status" value="1"/>
</dbReference>
<dbReference type="GO" id="GO:0005509">
    <property type="term" value="F:calcium ion binding"/>
    <property type="evidence" value="ECO:0007669"/>
    <property type="project" value="InterPro"/>
</dbReference>
<gene>
    <name evidence="4" type="ORF">PCYB_143180</name>
</gene>
<evidence type="ECO:0000256" key="2">
    <source>
        <dbReference type="SAM" id="SignalP"/>
    </source>
</evidence>
<evidence type="ECO:0000313" key="4">
    <source>
        <dbReference type="EMBL" id="GAB68890.1"/>
    </source>
</evidence>
<feature type="region of interest" description="Disordered" evidence="1">
    <location>
        <begin position="42"/>
        <end position="89"/>
    </location>
</feature>
<name>K6V198_PLACD</name>
<sequence>MHYTLAGFCSLLGSLLRCSGYNVSLKEIDKIKDKIVENKIKEKSSQVNEKRETEITTNEKDANNDTSNHKQAETTNVDDDDNDNSNNISKMLSDLKNYDNFIELEKQKEEKKKKEENKNLFSIKEFFRIIHLPNITNETKPSNVLNSFEIFDEKGNGRISIKKLRFILQYLGEPLSNADFDEFFDWIKTVSVPAERGGREVYMNFCVESFPLHRVMSTAPCYTLMRCDDLTCFPYVRHCTHKIIFSPDRQKDKVYKKDYIIYEDLLNELVNKDTSV</sequence>
<feature type="domain" description="EF-hand" evidence="3">
    <location>
        <begin position="139"/>
        <end position="174"/>
    </location>
</feature>
<keyword evidence="5" id="KW-1185">Reference proteome</keyword>
<feature type="signal peptide" evidence="2">
    <location>
        <begin position="1"/>
        <end position="20"/>
    </location>
</feature>
<evidence type="ECO:0000313" key="5">
    <source>
        <dbReference type="Proteomes" id="UP000006319"/>
    </source>
</evidence>
<dbReference type="VEuPathDB" id="PlasmoDB:PCYB_143180"/>
<protein>
    <submittedName>
        <fullName evidence="4">Calmodulin</fullName>
    </submittedName>
</protein>
<dbReference type="InterPro" id="IPR011992">
    <property type="entry name" value="EF-hand-dom_pair"/>
</dbReference>
<dbReference type="OrthoDB" id="26525at2759"/>
<dbReference type="KEGG" id="pcy:PCYB_143180"/>
<feature type="chain" id="PRO_5003895343" evidence="2">
    <location>
        <begin position="21"/>
        <end position="276"/>
    </location>
</feature>
<dbReference type="InterPro" id="IPR002048">
    <property type="entry name" value="EF_hand_dom"/>
</dbReference>
<dbReference type="PhylomeDB" id="K6V198"/>
<evidence type="ECO:0000259" key="3">
    <source>
        <dbReference type="PROSITE" id="PS50222"/>
    </source>
</evidence>
<dbReference type="EMBL" id="DF157106">
    <property type="protein sequence ID" value="GAB68890.1"/>
    <property type="molecule type" value="Genomic_DNA"/>
</dbReference>
<feature type="compositionally biased region" description="Basic and acidic residues" evidence="1">
    <location>
        <begin position="42"/>
        <end position="72"/>
    </location>
</feature>
<dbReference type="RefSeq" id="XP_004224837.1">
    <property type="nucleotide sequence ID" value="XM_004224789.1"/>
</dbReference>
<keyword evidence="2" id="KW-0732">Signal</keyword>
<dbReference type="OMA" id="FDEFFDW"/>
<dbReference type="GeneID" id="14695268"/>
<dbReference type="AlphaFoldDB" id="K6V198"/>
<accession>K6V198</accession>
<dbReference type="Proteomes" id="UP000006319">
    <property type="component" value="Chromosome 14"/>
</dbReference>
<organism evidence="4 5">
    <name type="scientific">Plasmodium cynomolgi (strain B)</name>
    <dbReference type="NCBI Taxonomy" id="1120755"/>
    <lineage>
        <taxon>Eukaryota</taxon>
        <taxon>Sar</taxon>
        <taxon>Alveolata</taxon>
        <taxon>Apicomplexa</taxon>
        <taxon>Aconoidasida</taxon>
        <taxon>Haemosporida</taxon>
        <taxon>Plasmodiidae</taxon>
        <taxon>Plasmodium</taxon>
        <taxon>Plasmodium (Plasmodium)</taxon>
    </lineage>
</organism>
<dbReference type="PROSITE" id="PS50222">
    <property type="entry name" value="EF_HAND_2"/>
    <property type="match status" value="1"/>
</dbReference>
<reference evidence="4 5" key="1">
    <citation type="journal article" date="2012" name="Nat. Genet.">
        <title>Plasmodium cynomolgi genome sequences provide insight into Plasmodium vivax and the monkey malaria clade.</title>
        <authorList>
            <person name="Tachibana S."/>
            <person name="Sullivan S.A."/>
            <person name="Kawai S."/>
            <person name="Nakamura S."/>
            <person name="Kim H.R."/>
            <person name="Goto N."/>
            <person name="Arisue N."/>
            <person name="Palacpac N.M.Q."/>
            <person name="Honma H."/>
            <person name="Yagi M."/>
            <person name="Tougan T."/>
            <person name="Katakai Y."/>
            <person name="Kaneko O."/>
            <person name="Mita T."/>
            <person name="Kita K."/>
            <person name="Yasutomi Y."/>
            <person name="Sutton P.L."/>
            <person name="Shakhbatyan R."/>
            <person name="Horii T."/>
            <person name="Yasunaga T."/>
            <person name="Barnwell J.W."/>
            <person name="Escalante A.A."/>
            <person name="Carlton J.M."/>
            <person name="Tanabe K."/>
        </authorList>
    </citation>
    <scope>NUCLEOTIDE SEQUENCE [LARGE SCALE GENOMIC DNA]</scope>
    <source>
        <strain evidence="4 5">B</strain>
    </source>
</reference>
<proteinExistence type="predicted"/>
<evidence type="ECO:0000256" key="1">
    <source>
        <dbReference type="SAM" id="MobiDB-lite"/>
    </source>
</evidence>